<accession>A0ABU2J586</accession>
<gene>
    <name evidence="2" type="ORF">RM423_00655</name>
</gene>
<keyword evidence="1" id="KW-0812">Transmembrane</keyword>
<proteinExistence type="predicted"/>
<organism evidence="2 3">
    <name type="scientific">Jatrophihabitans lederbergiae</name>
    <dbReference type="NCBI Taxonomy" id="3075547"/>
    <lineage>
        <taxon>Bacteria</taxon>
        <taxon>Bacillati</taxon>
        <taxon>Actinomycetota</taxon>
        <taxon>Actinomycetes</taxon>
        <taxon>Jatrophihabitantales</taxon>
        <taxon>Jatrophihabitantaceae</taxon>
        <taxon>Jatrophihabitans</taxon>
    </lineage>
</organism>
<feature type="transmembrane region" description="Helical" evidence="1">
    <location>
        <begin position="73"/>
        <end position="94"/>
    </location>
</feature>
<dbReference type="Proteomes" id="UP001183176">
    <property type="component" value="Unassembled WGS sequence"/>
</dbReference>
<evidence type="ECO:0000256" key="1">
    <source>
        <dbReference type="SAM" id="Phobius"/>
    </source>
</evidence>
<feature type="transmembrane region" description="Helical" evidence="1">
    <location>
        <begin position="114"/>
        <end position="131"/>
    </location>
</feature>
<keyword evidence="1" id="KW-0472">Membrane</keyword>
<protein>
    <submittedName>
        <fullName evidence="2">Uncharacterized protein</fullName>
    </submittedName>
</protein>
<reference evidence="3" key="1">
    <citation type="submission" date="2023-07" db="EMBL/GenBank/DDBJ databases">
        <title>30 novel species of actinomycetes from the DSMZ collection.</title>
        <authorList>
            <person name="Nouioui I."/>
        </authorList>
    </citation>
    <scope>NUCLEOTIDE SEQUENCE [LARGE SCALE GENOMIC DNA]</scope>
    <source>
        <strain evidence="3">DSM 44399</strain>
    </source>
</reference>
<feature type="transmembrane region" description="Helical" evidence="1">
    <location>
        <begin position="39"/>
        <end position="61"/>
    </location>
</feature>
<evidence type="ECO:0000313" key="3">
    <source>
        <dbReference type="Proteomes" id="UP001183176"/>
    </source>
</evidence>
<feature type="transmembrane region" description="Helical" evidence="1">
    <location>
        <begin position="9"/>
        <end position="27"/>
    </location>
</feature>
<dbReference type="RefSeq" id="WP_311421056.1">
    <property type="nucleotide sequence ID" value="NZ_JAVREH010000001.1"/>
</dbReference>
<keyword evidence="1" id="KW-1133">Transmembrane helix</keyword>
<name>A0ABU2J586_9ACTN</name>
<dbReference type="EMBL" id="JAVREH010000001">
    <property type="protein sequence ID" value="MDT0259896.1"/>
    <property type="molecule type" value="Genomic_DNA"/>
</dbReference>
<evidence type="ECO:0000313" key="2">
    <source>
        <dbReference type="EMBL" id="MDT0259896.1"/>
    </source>
</evidence>
<sequence>MKDRILRGALGALGAAVVVYGGLRLWQQQRAALPGLAKWLLGSVLVHDVVLAPLVLGIGWVTNRHVPARFRPFLQGGLICAASVLSVAVFLIWRQHKYGAKSLTLLQRNYLLDTAILMLVIAASTVAAYGLSTARTRRTKALPPADH</sequence>
<keyword evidence="3" id="KW-1185">Reference proteome</keyword>
<comment type="caution">
    <text evidence="2">The sequence shown here is derived from an EMBL/GenBank/DDBJ whole genome shotgun (WGS) entry which is preliminary data.</text>
</comment>